<proteinExistence type="predicted"/>
<dbReference type="Proteomes" id="UP000664940">
    <property type="component" value="Unassembled WGS sequence"/>
</dbReference>
<sequence length="125" mass="13440">MYVLSYPGQKTRLPTALVGDCDIRDYCVNVLGDLVCGVPGATENGLLTQPTGENGPRGKILPHTCPSTGRPWHPPRCSSQPGVPMPGDTVLSVKFGKQAPSLQKAGALEQLGWVQLLRPTCKIFW</sequence>
<name>A0A834A724_9CHIR</name>
<comment type="caution">
    <text evidence="1">The sequence shown here is derived from an EMBL/GenBank/DDBJ whole genome shotgun (WGS) entry which is preliminary data.</text>
</comment>
<dbReference type="AlphaFoldDB" id="A0A834A724"/>
<reference evidence="1 2" key="1">
    <citation type="journal article" date="2020" name="Nature">
        <title>Six reference-quality genomes reveal evolution of bat adaptations.</title>
        <authorList>
            <person name="Jebb D."/>
            <person name="Huang Z."/>
            <person name="Pippel M."/>
            <person name="Hughes G.M."/>
            <person name="Lavrichenko K."/>
            <person name="Devanna P."/>
            <person name="Winkler S."/>
            <person name="Jermiin L.S."/>
            <person name="Skirmuntt E.C."/>
            <person name="Katzourakis A."/>
            <person name="Burkitt-Gray L."/>
            <person name="Ray D.A."/>
            <person name="Sullivan K.A.M."/>
            <person name="Roscito J.G."/>
            <person name="Kirilenko B.M."/>
            <person name="Davalos L.M."/>
            <person name="Corthals A.P."/>
            <person name="Power M.L."/>
            <person name="Jones G."/>
            <person name="Ransome R.D."/>
            <person name="Dechmann D.K.N."/>
            <person name="Locatelli A.G."/>
            <person name="Puechmaille S.J."/>
            <person name="Fedrigo O."/>
            <person name="Jarvis E.D."/>
            <person name="Hiller M."/>
            <person name="Vernes S.C."/>
            <person name="Myers E.W."/>
            <person name="Teeling E.C."/>
        </authorList>
    </citation>
    <scope>NUCLEOTIDE SEQUENCE [LARGE SCALE GENOMIC DNA]</scope>
    <source>
        <strain evidence="1">Bat1K_MPI-CBG_1</strain>
    </source>
</reference>
<accession>A0A834A724</accession>
<protein>
    <submittedName>
        <fullName evidence="1">Uncharacterized protein</fullName>
    </submittedName>
</protein>
<evidence type="ECO:0000313" key="1">
    <source>
        <dbReference type="EMBL" id="KAF6104045.1"/>
    </source>
</evidence>
<organism evidence="1 2">
    <name type="scientific">Phyllostomus discolor</name>
    <name type="common">pale spear-nosed bat</name>
    <dbReference type="NCBI Taxonomy" id="89673"/>
    <lineage>
        <taxon>Eukaryota</taxon>
        <taxon>Metazoa</taxon>
        <taxon>Chordata</taxon>
        <taxon>Craniata</taxon>
        <taxon>Vertebrata</taxon>
        <taxon>Euteleostomi</taxon>
        <taxon>Mammalia</taxon>
        <taxon>Eutheria</taxon>
        <taxon>Laurasiatheria</taxon>
        <taxon>Chiroptera</taxon>
        <taxon>Yangochiroptera</taxon>
        <taxon>Phyllostomidae</taxon>
        <taxon>Phyllostominae</taxon>
        <taxon>Phyllostomus</taxon>
    </lineage>
</organism>
<evidence type="ECO:0000313" key="2">
    <source>
        <dbReference type="Proteomes" id="UP000664940"/>
    </source>
</evidence>
<dbReference type="EMBL" id="JABVXQ010000006">
    <property type="protein sequence ID" value="KAF6104045.1"/>
    <property type="molecule type" value="Genomic_DNA"/>
</dbReference>
<gene>
    <name evidence="1" type="ORF">HJG60_011094</name>
</gene>